<dbReference type="Pfam" id="PF13188">
    <property type="entry name" value="PAS_8"/>
    <property type="match status" value="1"/>
</dbReference>
<evidence type="ECO:0000313" key="5">
    <source>
        <dbReference type="EMBL" id="UZE96977.1"/>
    </source>
</evidence>
<dbReference type="CDD" id="cd01949">
    <property type="entry name" value="GGDEF"/>
    <property type="match status" value="1"/>
</dbReference>
<dbReference type="Gene3D" id="3.30.70.270">
    <property type="match status" value="1"/>
</dbReference>
<dbReference type="InterPro" id="IPR029787">
    <property type="entry name" value="Nucleotide_cyclase"/>
</dbReference>
<evidence type="ECO:0000259" key="4">
    <source>
        <dbReference type="PROSITE" id="PS50887"/>
    </source>
</evidence>
<dbReference type="InterPro" id="IPR035919">
    <property type="entry name" value="EAL_sf"/>
</dbReference>
<dbReference type="SMART" id="SM00267">
    <property type="entry name" value="GGDEF"/>
    <property type="match status" value="1"/>
</dbReference>
<dbReference type="CDD" id="cd00156">
    <property type="entry name" value="REC"/>
    <property type="match status" value="1"/>
</dbReference>
<reference evidence="5" key="1">
    <citation type="submission" date="2022-06" db="EMBL/GenBank/DDBJ databases">
        <title>Alkalimarinus sp. nov., isolated from gut of a Alitta virens.</title>
        <authorList>
            <person name="Yang A.I."/>
            <person name="Shin N.-R."/>
        </authorList>
    </citation>
    <scope>NUCLEOTIDE SEQUENCE</scope>
    <source>
        <strain evidence="5">A2M4</strain>
    </source>
</reference>
<dbReference type="PROSITE" id="PS50887">
    <property type="entry name" value="GGDEF"/>
    <property type="match status" value="1"/>
</dbReference>
<dbReference type="NCBIfam" id="TIGR00254">
    <property type="entry name" value="GGDEF"/>
    <property type="match status" value="1"/>
</dbReference>
<comment type="caution">
    <text evidence="1">Lacks conserved residue(s) required for the propagation of feature annotation.</text>
</comment>
<dbReference type="PANTHER" id="PTHR33121">
    <property type="entry name" value="CYCLIC DI-GMP PHOSPHODIESTERASE PDEF"/>
    <property type="match status" value="1"/>
</dbReference>
<dbReference type="Gene3D" id="3.30.450.20">
    <property type="entry name" value="PAS domain"/>
    <property type="match status" value="1"/>
</dbReference>
<dbReference type="CDD" id="cd01948">
    <property type="entry name" value="EAL"/>
    <property type="match status" value="1"/>
</dbReference>
<dbReference type="InterPro" id="IPR011006">
    <property type="entry name" value="CheY-like_superfamily"/>
</dbReference>
<keyword evidence="6" id="KW-1185">Reference proteome</keyword>
<gene>
    <name evidence="5" type="ORF">NKI27_04285</name>
</gene>
<dbReference type="PANTHER" id="PTHR33121:SF23">
    <property type="entry name" value="CYCLIC DI-GMP PHOSPHODIESTERASE PDEB"/>
    <property type="match status" value="1"/>
</dbReference>
<name>A0ABY6N4S0_9ALTE</name>
<dbReference type="EMBL" id="CP100390">
    <property type="protein sequence ID" value="UZE96977.1"/>
    <property type="molecule type" value="Genomic_DNA"/>
</dbReference>
<dbReference type="InterPro" id="IPR001633">
    <property type="entry name" value="EAL_dom"/>
</dbReference>
<dbReference type="SUPFAM" id="SSF55073">
    <property type="entry name" value="Nucleotide cyclase"/>
    <property type="match status" value="1"/>
</dbReference>
<dbReference type="InterPro" id="IPR050706">
    <property type="entry name" value="Cyclic-di-GMP_PDE-like"/>
</dbReference>
<dbReference type="Proteomes" id="UP001163739">
    <property type="component" value="Chromosome"/>
</dbReference>
<dbReference type="SMART" id="SM00052">
    <property type="entry name" value="EAL"/>
    <property type="match status" value="1"/>
</dbReference>
<proteinExistence type="predicted"/>
<evidence type="ECO:0000259" key="2">
    <source>
        <dbReference type="PROSITE" id="PS50110"/>
    </source>
</evidence>
<dbReference type="Gene3D" id="3.40.50.2300">
    <property type="match status" value="1"/>
</dbReference>
<dbReference type="NCBIfam" id="TIGR00229">
    <property type="entry name" value="sensory_box"/>
    <property type="match status" value="1"/>
</dbReference>
<dbReference type="InterPro" id="IPR035965">
    <property type="entry name" value="PAS-like_dom_sf"/>
</dbReference>
<dbReference type="SUPFAM" id="SSF141868">
    <property type="entry name" value="EAL domain-like"/>
    <property type="match status" value="1"/>
</dbReference>
<dbReference type="PROSITE" id="PS50883">
    <property type="entry name" value="EAL"/>
    <property type="match status" value="1"/>
</dbReference>
<dbReference type="InterPro" id="IPR001789">
    <property type="entry name" value="Sig_transdc_resp-reg_receiver"/>
</dbReference>
<protein>
    <submittedName>
        <fullName evidence="5">EAL domain-containing protein</fullName>
    </submittedName>
</protein>
<dbReference type="Pfam" id="PF00563">
    <property type="entry name" value="EAL"/>
    <property type="match status" value="1"/>
</dbReference>
<evidence type="ECO:0000256" key="1">
    <source>
        <dbReference type="PROSITE-ProRule" id="PRU00169"/>
    </source>
</evidence>
<organism evidence="5 6">
    <name type="scientific">Alkalimarinus alittae</name>
    <dbReference type="NCBI Taxonomy" id="2961619"/>
    <lineage>
        <taxon>Bacteria</taxon>
        <taxon>Pseudomonadati</taxon>
        <taxon>Pseudomonadota</taxon>
        <taxon>Gammaproteobacteria</taxon>
        <taxon>Alteromonadales</taxon>
        <taxon>Alteromonadaceae</taxon>
        <taxon>Alkalimarinus</taxon>
    </lineage>
</organism>
<dbReference type="InterPro" id="IPR000014">
    <property type="entry name" value="PAS"/>
</dbReference>
<dbReference type="SUPFAM" id="SSF55785">
    <property type="entry name" value="PYP-like sensor domain (PAS domain)"/>
    <property type="match status" value="1"/>
</dbReference>
<accession>A0ABY6N4S0</accession>
<dbReference type="PROSITE" id="PS50110">
    <property type="entry name" value="RESPONSE_REGULATORY"/>
    <property type="match status" value="1"/>
</dbReference>
<dbReference type="SUPFAM" id="SSF52172">
    <property type="entry name" value="CheY-like"/>
    <property type="match status" value="1"/>
</dbReference>
<feature type="domain" description="Response regulatory" evidence="2">
    <location>
        <begin position="9"/>
        <end position="125"/>
    </location>
</feature>
<dbReference type="Pfam" id="PF00990">
    <property type="entry name" value="GGDEF"/>
    <property type="match status" value="1"/>
</dbReference>
<sequence length="694" mass="78574">MRKKNETVHLLILDQSQNDAEEMVSLLRNSGRATRAHRITSEEDLLESLKEHSWDLFLAREEETEFTALASLSHIKRLDKDIPFIVLNKQLDDDQIVNYMKAGAQDVIPFEDRKHLVLAINRELNNLYERRNRRSIEVHLREAEKRCQLLLDSSKDAIAYINDGMHIYANSSYMDFLGYDDIDELICIPVLDTLTQESQDEFKEITKLYNEGEEEQKQITCVSRRSDDSEVKVNMSFSVATYDSEPCTQIVVRPEQDSAELEERLKEISSQDLLTGLYNRQYLMDKINDAIELAVDKEQTGALYYIALDSFIQIKSNVGIAGADLVLSDIANVLREQTEEGWTLARISDDAYGLLAMNQDDQEAQATAEKVRAAVENHMSDVSGRTIQVTTSIGVALINDASPKAQDLLGRSHSASDSVRDVEGHESGNGVVIFTQKIIAGDENETTVSSLQKALDDNRFKLLFQPIISLRGESDEHYEAYLRMYDNGGNEVSPYDFLPPSGPSEMANKIDRWVILQTIKHLSSHRSKGHQTKLVLNLTAETIQDQTFMPWLSVALKAARLPGDSLIFQISESDAVTYMKQAKDFSKGLKELHCKMSISRFGCALNPFNTLKHVDTDYVKLDGSFTDEIQKDEETREQIKEMIKSLQAQGKLTIVPLVENASILSTLWQAGVNYIQGYYLQAPTTEMNYDFSEE</sequence>
<evidence type="ECO:0000313" key="6">
    <source>
        <dbReference type="Proteomes" id="UP001163739"/>
    </source>
</evidence>
<dbReference type="RefSeq" id="WP_265048458.1">
    <property type="nucleotide sequence ID" value="NZ_CP100390.1"/>
</dbReference>
<dbReference type="Gene3D" id="3.20.20.450">
    <property type="entry name" value="EAL domain"/>
    <property type="match status" value="1"/>
</dbReference>
<dbReference type="InterPro" id="IPR043128">
    <property type="entry name" value="Rev_trsase/Diguanyl_cyclase"/>
</dbReference>
<dbReference type="InterPro" id="IPR000160">
    <property type="entry name" value="GGDEF_dom"/>
</dbReference>
<evidence type="ECO:0000259" key="3">
    <source>
        <dbReference type="PROSITE" id="PS50883"/>
    </source>
</evidence>
<feature type="domain" description="EAL" evidence="3">
    <location>
        <begin position="444"/>
        <end position="694"/>
    </location>
</feature>
<feature type="domain" description="GGDEF" evidence="4">
    <location>
        <begin position="299"/>
        <end position="436"/>
    </location>
</feature>